<feature type="region of interest" description="Disordered" evidence="1">
    <location>
        <begin position="1487"/>
        <end position="1515"/>
    </location>
</feature>
<evidence type="ECO:0000313" key="3">
    <source>
        <dbReference type="Proteomes" id="UP000320811"/>
    </source>
</evidence>
<proteinExistence type="predicted"/>
<dbReference type="EMBL" id="VIWO01000010">
    <property type="protein sequence ID" value="TWF34831.1"/>
    <property type="molecule type" value="Genomic_DNA"/>
</dbReference>
<dbReference type="GO" id="GO:0008233">
    <property type="term" value="F:peptidase activity"/>
    <property type="evidence" value="ECO:0007669"/>
    <property type="project" value="UniProtKB-KW"/>
</dbReference>
<dbReference type="Proteomes" id="UP000320811">
    <property type="component" value="Unassembled WGS sequence"/>
</dbReference>
<organism evidence="2 3">
    <name type="scientific">Chitinophaga polysaccharea</name>
    <dbReference type="NCBI Taxonomy" id="1293035"/>
    <lineage>
        <taxon>Bacteria</taxon>
        <taxon>Pseudomonadati</taxon>
        <taxon>Bacteroidota</taxon>
        <taxon>Chitinophagia</taxon>
        <taxon>Chitinophagales</taxon>
        <taxon>Chitinophagaceae</taxon>
        <taxon>Chitinophaga</taxon>
    </lineage>
</organism>
<feature type="compositionally biased region" description="Basic and acidic residues" evidence="1">
    <location>
        <begin position="1493"/>
        <end position="1505"/>
    </location>
</feature>
<comment type="caution">
    <text evidence="2">The sequence shown here is derived from an EMBL/GenBank/DDBJ whole genome shotgun (WGS) entry which is preliminary data.</text>
</comment>
<evidence type="ECO:0000313" key="2">
    <source>
        <dbReference type="EMBL" id="TWF34831.1"/>
    </source>
</evidence>
<accession>A0A561P9L4</accession>
<keyword evidence="3" id="KW-1185">Reference proteome</keyword>
<dbReference type="OrthoDB" id="4312432at2"/>
<protein>
    <submittedName>
        <fullName evidence="2">Papain like cysteine protease AvrRpt2</fullName>
    </submittedName>
</protein>
<gene>
    <name evidence="2" type="ORF">FHW36_11029</name>
</gene>
<keyword evidence="2" id="KW-0378">Hydrolase</keyword>
<reference evidence="2 3" key="1">
    <citation type="submission" date="2019-06" db="EMBL/GenBank/DDBJ databases">
        <title>Sorghum-associated microbial communities from plants grown in Nebraska, USA.</title>
        <authorList>
            <person name="Schachtman D."/>
        </authorList>
    </citation>
    <scope>NUCLEOTIDE SEQUENCE [LARGE SCALE GENOMIC DNA]</scope>
    <source>
        <strain evidence="2 3">1209</strain>
    </source>
</reference>
<dbReference type="InterPro" id="IPR022118">
    <property type="entry name" value="Peptidase_C70_AvrRpt2"/>
</dbReference>
<dbReference type="GO" id="GO:0006508">
    <property type="term" value="P:proteolysis"/>
    <property type="evidence" value="ECO:0007669"/>
    <property type="project" value="UniProtKB-KW"/>
</dbReference>
<dbReference type="RefSeq" id="WP_145673502.1">
    <property type="nucleotide sequence ID" value="NZ_VIWO01000010.1"/>
</dbReference>
<keyword evidence="2" id="KW-0645">Protease</keyword>
<dbReference type="Pfam" id="PF12385">
    <property type="entry name" value="Peptidase_C70"/>
    <property type="match status" value="1"/>
</dbReference>
<evidence type="ECO:0000256" key="1">
    <source>
        <dbReference type="SAM" id="MobiDB-lite"/>
    </source>
</evidence>
<sequence length="2033" mass="223862">MLTLQKSFRYAADPTKLPFSKVPINVGYPVFSFKIADTSGQVTREKSGNATISFSQEVSATTYFSALPEGSMFSTAYDLLAKFFQLHFNSSPTTGVTLNDISVSLQVTYGGAGNATDATVLEGIYFLKDLAPAQRSLRLLNANAADGNAEIYINKNLYLLNKSVYLKFLEKFGNISSDQEGFYLLYVINQLVDLSGPAPALRTDIDDALKTKIAGILGALGVQETSIKQVIDYTIANFAQLFDFSLLMPELKTVDISGTFEVVSTDNTDVGFTDLLLFDLSVEYASHIADNTSLMQILHFDWMAHKTDFHSGKIKFSFTQDNPLLQRNVDGVISVKVKNFDKTIIWSKDYRVDDAALGSLAISVPLQRPNVITSGDKSGSKDENKRLRGQLVELSKQCDLKGVTVLVQAKKAEDQPWQIVGAADADSAGNFSMAYPFGVYIAAQALVSLTPQSPVTIATDPASKNNQSISADFLYLLVNGADCATTGDSHGDDDCACHSVKKSGRLPGQEDLINSDQYSQDIGGSCVNLSTPNRTLREYNYQAIVRTSDPDVSNYTLRKLENGTFELVGDNKKIKRAAVDLDNPVRWQDAPDAGDNLSFYQSVTVATGHILHYKSEFKADGYSMGDLLYSLALAPGQKKQMVVIDATHSLLGAENQSIAQGESLAANLLNDRSITDQLGGNINEALQGSSSASTSGVSAGLGVGVSYGGIGASLGVAGGYSNSNSNASQNSSRNVSQFFGERLRQSIMQNAESYRRLNASVVTSVQEGQTYGATADVVANHNHCHALTMMYFEVLRHFAIYQELVNVEECVFVPLLMTNFTTDNIFKWSDILAKNLLPMSSNTYLKPFSFFYGRPQHPLLKAFDANERIKTNYAHVDYPTGSYDQEPISFVKGDINIRTNLQRPKTKYDRIKSLPIITKTVTKEVTDARSIAKSAMLGVMTGGLSFLFGSDGSHTETEEILAKEKIFDSFMQLDANYEYVPPAKCIRVVNFEAFSIKFSGINITISPVDFFQNGIVDKKLWDAYASILGYNNTLEMLDYYFKGRLISEWDDIYYNDIAPVVFDKIVDSIRLEYIGTDMTSTSRYKGGERVMRINFEGTTSKRRVDFPLTMKMFCNSPVVKTLKDLVTLTVENVRIAYSTPHFNGLLYSGSVGDDLLDDTLLYIPENADEKKDPRKEDRYLVQKLIEHLNSNLEHYNKALWYNLDADRRFMLLDGFNIQIFNDFGIPVGFRSLASVVKNQLISIVGNSLVLPVAPGYKVSQSFITEKTGDGVEQEITLLDHYQPITPVPPYRISIPTRGVFMEAVQGACDACEKVKENSSQDWNKFPTDEPSQINPITPPVPTVTDWKAAFKDFATPIVNIQNAPAAPEPGAGLAGITELLGKAGIFKDITGLDANQQNAIKTYLSNQENAKAFAEMAKSMAMQGHNTDNSSKIMDTLKNAKDSGAISSEDYGKLVKEHLQQQIDGGATKKAELEKEKATQKPTLTDAAVKAADQGKDVKAQKTDPEGNIESVEISSGGKNGTVLAAVEGVVPKLQQDNNLACWATAATMMVSWKMKKPMTVPTVLALAGDEYVDKFTNKQGLKSSEKEAFIGKLGMVGEPPADYPVQQYIDWMKAYGPLWITTDASVATGMFSPHARILTRIEGTGNPNGTGTYFIFNDPATGSEKSQSFLEFIAAFEQMVTDNKSDNLFVQVVHFKDKIDGTSEGYQIEGPWNLNNPVHENVTLAALIKSSVGVPTTTKVGSDQAVNEFFRGVIWNDDPAILLFDENKYDNWDFSSGIMWKNKFDTAGKASANDLKNLTGRSHYWDMQFLHGMAAAIGEDPKDTQAKVLLWAEFMYKLSINEGIMDTDTLKSVPVTSKFGSTTYTVNSFFTAASDPLETDTINTLLNRNTKCVFLNNSRRAIGSLMHLIQDSFAKGHVRRVLKNPGDLKPGTTDQFQPGKFGDYGDIQNFHCYKGQNHDDHDKYDKYDTSLLDTSKLETFNGLIGARNAIDFCTRLLNFWKARTPYANGPKVMFENEIFKLAPGATPADATV</sequence>
<name>A0A561P9L4_9BACT</name>